<protein>
    <submittedName>
        <fullName evidence="10">Uncharacterized protein</fullName>
    </submittedName>
</protein>
<feature type="region of interest" description="Disordered" evidence="6">
    <location>
        <begin position="1011"/>
        <end position="1062"/>
    </location>
</feature>
<dbReference type="InterPro" id="IPR011009">
    <property type="entry name" value="Kinase-like_dom_sf"/>
</dbReference>
<dbReference type="InterPro" id="IPR013087">
    <property type="entry name" value="Znf_C2H2_type"/>
</dbReference>
<name>A0A8H3UCN0_VENIN</name>
<dbReference type="Gene3D" id="1.25.40.90">
    <property type="match status" value="1"/>
</dbReference>
<feature type="region of interest" description="Disordered" evidence="6">
    <location>
        <begin position="1554"/>
        <end position="1587"/>
    </location>
</feature>
<dbReference type="InterPro" id="IPR002110">
    <property type="entry name" value="Ankyrin_rpt"/>
</dbReference>
<dbReference type="InterPro" id="IPR000719">
    <property type="entry name" value="Prot_kinase_dom"/>
</dbReference>
<dbReference type="PRINTS" id="PR01415">
    <property type="entry name" value="ANKYRIN"/>
</dbReference>
<dbReference type="GO" id="GO:0004672">
    <property type="term" value="F:protein kinase activity"/>
    <property type="evidence" value="ECO:0007669"/>
    <property type="project" value="InterPro"/>
</dbReference>
<dbReference type="Pfam" id="PF00790">
    <property type="entry name" value="VHS"/>
    <property type="match status" value="1"/>
</dbReference>
<keyword evidence="3 4" id="KW-0040">ANK repeat</keyword>
<accession>A0A8H3UCN0</accession>
<feature type="repeat" description="ANK" evidence="4">
    <location>
        <begin position="554"/>
        <end position="586"/>
    </location>
</feature>
<proteinExistence type="predicted"/>
<dbReference type="SUPFAM" id="SSF48403">
    <property type="entry name" value="Ankyrin repeat"/>
    <property type="match status" value="2"/>
</dbReference>
<dbReference type="InterPro" id="IPR058925">
    <property type="entry name" value="zf-C2H2_AcuF"/>
</dbReference>
<organism evidence="10 11">
    <name type="scientific">Venturia inaequalis</name>
    <name type="common">Apple scab fungus</name>
    <dbReference type="NCBI Taxonomy" id="5025"/>
    <lineage>
        <taxon>Eukaryota</taxon>
        <taxon>Fungi</taxon>
        <taxon>Dikarya</taxon>
        <taxon>Ascomycota</taxon>
        <taxon>Pezizomycotina</taxon>
        <taxon>Dothideomycetes</taxon>
        <taxon>Pleosporomycetidae</taxon>
        <taxon>Venturiales</taxon>
        <taxon>Venturiaceae</taxon>
        <taxon>Venturia</taxon>
    </lineage>
</organism>
<evidence type="ECO:0000256" key="1">
    <source>
        <dbReference type="ARBA" id="ARBA00011446"/>
    </source>
</evidence>
<dbReference type="Gene3D" id="3.30.40.10">
    <property type="entry name" value="Zinc/RING finger domain, C3HC4 (zinc finger)"/>
    <property type="match status" value="1"/>
</dbReference>
<evidence type="ECO:0000256" key="4">
    <source>
        <dbReference type="PROSITE-ProRule" id="PRU00023"/>
    </source>
</evidence>
<feature type="domain" description="RING-type" evidence="8">
    <location>
        <begin position="1296"/>
        <end position="1338"/>
    </location>
</feature>
<dbReference type="SMART" id="SM00288">
    <property type="entry name" value="VHS"/>
    <property type="match status" value="1"/>
</dbReference>
<keyword evidence="5" id="KW-0479">Metal-binding</keyword>
<feature type="domain" description="Protein kinase" evidence="7">
    <location>
        <begin position="1359"/>
        <end position="1718"/>
    </location>
</feature>
<evidence type="ECO:0000259" key="7">
    <source>
        <dbReference type="PROSITE" id="PS50011"/>
    </source>
</evidence>
<dbReference type="PROSITE" id="PS50088">
    <property type="entry name" value="ANK_REPEAT"/>
    <property type="match status" value="11"/>
</dbReference>
<dbReference type="SMART" id="SM00220">
    <property type="entry name" value="S_TKc"/>
    <property type="match status" value="1"/>
</dbReference>
<dbReference type="EMBL" id="WNWS01000422">
    <property type="protein sequence ID" value="KAE9968087.1"/>
    <property type="molecule type" value="Genomic_DNA"/>
</dbReference>
<dbReference type="InterPro" id="IPR036770">
    <property type="entry name" value="Ankyrin_rpt-contain_sf"/>
</dbReference>
<evidence type="ECO:0000256" key="5">
    <source>
        <dbReference type="PROSITE-ProRule" id="PRU00175"/>
    </source>
</evidence>
<dbReference type="InterPro" id="IPR001841">
    <property type="entry name" value="Znf_RING"/>
</dbReference>
<comment type="subunit">
    <text evidence="1">Component of the ESCRT-0 complex composed of HSE1 and VPS27.</text>
</comment>
<dbReference type="SUPFAM" id="SSF48464">
    <property type="entry name" value="ENTH/VHS domain"/>
    <property type="match status" value="1"/>
</dbReference>
<dbReference type="GO" id="GO:0016192">
    <property type="term" value="P:vesicle-mediated transport"/>
    <property type="evidence" value="ECO:0007669"/>
    <property type="project" value="UniProtKB-ARBA"/>
</dbReference>
<evidence type="ECO:0000313" key="11">
    <source>
        <dbReference type="Proteomes" id="UP000447873"/>
    </source>
</evidence>
<feature type="repeat" description="ANK" evidence="4">
    <location>
        <begin position="696"/>
        <end position="728"/>
    </location>
</feature>
<feature type="repeat" description="ANK" evidence="4">
    <location>
        <begin position="762"/>
        <end position="794"/>
    </location>
</feature>
<feature type="repeat" description="ANK" evidence="4">
    <location>
        <begin position="960"/>
        <end position="992"/>
    </location>
</feature>
<feature type="repeat" description="ANK" evidence="4">
    <location>
        <begin position="794"/>
        <end position="826"/>
    </location>
</feature>
<feature type="repeat" description="ANK" evidence="4">
    <location>
        <begin position="626"/>
        <end position="658"/>
    </location>
</feature>
<dbReference type="GO" id="GO:0035091">
    <property type="term" value="F:phosphatidylinositol binding"/>
    <property type="evidence" value="ECO:0007669"/>
    <property type="project" value="InterPro"/>
</dbReference>
<dbReference type="Pfam" id="PF00023">
    <property type="entry name" value="Ank"/>
    <property type="match status" value="2"/>
</dbReference>
<dbReference type="PROSITE" id="PS50089">
    <property type="entry name" value="ZF_RING_2"/>
    <property type="match status" value="1"/>
</dbReference>
<feature type="region of interest" description="Disordered" evidence="6">
    <location>
        <begin position="97"/>
        <end position="121"/>
    </location>
</feature>
<keyword evidence="5" id="KW-0863">Zinc-finger</keyword>
<dbReference type="PANTHER" id="PTHR24198">
    <property type="entry name" value="ANKYRIN REPEAT AND PROTEIN KINASE DOMAIN-CONTAINING PROTEIN"/>
    <property type="match status" value="1"/>
</dbReference>
<dbReference type="GO" id="GO:0005524">
    <property type="term" value="F:ATP binding"/>
    <property type="evidence" value="ECO:0007669"/>
    <property type="project" value="InterPro"/>
</dbReference>
<evidence type="ECO:0000256" key="6">
    <source>
        <dbReference type="SAM" id="MobiDB-lite"/>
    </source>
</evidence>
<keyword evidence="5" id="KW-0862">Zinc</keyword>
<dbReference type="SMART" id="SM00184">
    <property type="entry name" value="RING"/>
    <property type="match status" value="1"/>
</dbReference>
<dbReference type="InterPro" id="IPR013083">
    <property type="entry name" value="Znf_RING/FYVE/PHD"/>
</dbReference>
<dbReference type="GO" id="GO:0008270">
    <property type="term" value="F:zinc ion binding"/>
    <property type="evidence" value="ECO:0007669"/>
    <property type="project" value="UniProtKB-KW"/>
</dbReference>
<dbReference type="Gene3D" id="1.25.40.20">
    <property type="entry name" value="Ankyrin repeat-containing domain"/>
    <property type="match status" value="4"/>
</dbReference>
<evidence type="ECO:0000259" key="9">
    <source>
        <dbReference type="PROSITE" id="PS50179"/>
    </source>
</evidence>
<sequence length="1747" mass="192578">MALQPQGTIARHGKACLDGLERLCKLSATSELSSDGCTAQLGRFRIWAFNIGALQDAHLPTSLEYRLREAPKLVDRIVELLGDMEESIEDVSRIVSGERQNRVGSDSDNHTHDLYHDPTEEDGQEVTELDEIFQSLADSISSLFKISLLIRSATPRDRYAKAATSVMQPFDESFDISHCGHKYPKLEKKEYQWLRNRLGKAITQRRQYLKYCRDHHDKLGARSFERPPPIQREENAPEQAPRIFLPMPHEGSAATIMYKDRPASTLAFTTASTLMPGKLDSAEQDMEDNRSEFSDATSMADDIGSNQLHVIDIEKASQGMHPFECPYCFTLVRIRRQRSWKKHVFHDLKPYVCTIEDCDIKMFSDRHAWFTHELETHRNEYHCLFCPSLSFSTVSSFKAHLLERHADQVTDAQSPAIVDVSKRSVTRILAKDCPCCDEWAESLRAANPQIAGENLTVSTTQFRHHLANHLEQLALFSLPRNVNAEGIADIESKGTNAARAEPAGSTGISSYSIVSEAQQFGSDAEIHRAAHEGHFEEVARLLSEGADVNSVGPSWGTALHAASNAGRPPVVELLIRHGADIELCVKPFGTALQAACRGHAANVVSLLLTNNADPNANSGKVTGNISETTALHVASSLGHESIVETLLEAGADVNGQSGDFNSIRPLHLAASKGYAHIAQILLDYGAEVDAPVGTESPETPLSIAAAEGWEEVVVVLINAGASFAQSGAGTKALHRAAYAGHLKVMRILIDSGADVNLRSLDEGSTPLHTATAAQRIGVVNFLLKEGAEVHKNRDGNTALHVAAANGFLPITKILRAAKADIFSRNLHGETPLDVAARCGHVDMVRYLLDESLASNLNPLFSSSLLETAIKHEHREIVKLALNTLARSSIEISAWRKSQAIFAAASAGQKDIMYLLTSNGFNVDEENELSETPLQTAASMGNVYAVRLLLEAGANIDLATARGTALCYAASVGDAEIVSYLLTKGASVDLNTMRAASDKPTILSLLQWRDPARSEDAEKAQPPPSIPPFSTTGDERPSDQSTRFGSGPTVILSSPDRPGQPSTDLRIVVPTETADWQSETVEKQLQIVINRATQNDLDLENMERAFAVADIITNNNETLAAPLATQIICRRLKHSASHVQLQTLSLASVLMGNCGLPMRRELVSERFCYTLTRLTNGENSFEEVKRVVVGMISDWLDRPDLFVDLEGPVAKELDLTHLQNALDIILTNDGRDFLGSQKSIETAQAAGPIDLPEDTELFSIDTNSDGQPEAVSRESGRRIFLYPPRIHEKGPKPANYCEICMRSYTAGEAAVELNECGHLFHKNCFLHSLRSQHGRCLLCALISNTEHKAVEIQEHPLSTAQSLTQSGTGTGSDVEDPFSNWSGAGRHPVVVDHLTNLPTRESTIYHGGRFRFHSVRWKSYILTRKTAILDDDWTRKDAFREVESLDLLIHSHIVQVVGSYSLGNRFSILCYPGTEWTLHQFLTQTATSSEEDNVTKRVVARFFTCLVSALGYIHGARLRHQNLRPRTILVARSTSHQERYKVYLTGFEFVHTQRRPPSVSSDIDEAENETEDNSQGTRSPSEKGKYAPVEQFTSRSADIFSLGCIYLEMMAVISTAPKARDRLQSILNSKARDLGKASFAYREHVEALRKWVKSFSTDVWAGNGDATGLEANSRMETNLTSLTISMIEDDPAARPTASIILDRFGGEHDCCRRGRDPFEPDWFGANRALRDRVLQEAEGSLRKFKETS</sequence>
<evidence type="ECO:0000259" key="8">
    <source>
        <dbReference type="PROSITE" id="PS50089"/>
    </source>
</evidence>
<reference evidence="10 11" key="1">
    <citation type="submission" date="2018-12" db="EMBL/GenBank/DDBJ databases">
        <title>Venturia inaequalis Genome Resource.</title>
        <authorList>
            <person name="Lichtner F.J."/>
        </authorList>
    </citation>
    <scope>NUCLEOTIDE SEQUENCE [LARGE SCALE GENOMIC DNA]</scope>
    <source>
        <strain evidence="10 11">120213</strain>
    </source>
</reference>
<evidence type="ECO:0000256" key="3">
    <source>
        <dbReference type="ARBA" id="ARBA00023043"/>
    </source>
</evidence>
<feature type="repeat" description="ANK" evidence="4">
    <location>
        <begin position="661"/>
        <end position="693"/>
    </location>
</feature>
<feature type="compositionally biased region" description="Acidic residues" evidence="6">
    <location>
        <begin position="1561"/>
        <end position="1571"/>
    </location>
</feature>
<dbReference type="PROSITE" id="PS50011">
    <property type="entry name" value="PROTEIN_KINASE_DOM"/>
    <property type="match status" value="1"/>
</dbReference>
<feature type="domain" description="VHS" evidence="9">
    <location>
        <begin position="1091"/>
        <end position="1194"/>
    </location>
</feature>
<dbReference type="SUPFAM" id="SSF56112">
    <property type="entry name" value="Protein kinase-like (PK-like)"/>
    <property type="match status" value="1"/>
</dbReference>
<feature type="repeat" description="ANK" evidence="4">
    <location>
        <begin position="827"/>
        <end position="859"/>
    </location>
</feature>
<dbReference type="Pfam" id="PF13639">
    <property type="entry name" value="zf-RING_2"/>
    <property type="match status" value="1"/>
</dbReference>
<dbReference type="PANTHER" id="PTHR24198:SF194">
    <property type="entry name" value="INVERSIN-A"/>
    <property type="match status" value="1"/>
</dbReference>
<dbReference type="SMART" id="SM00355">
    <property type="entry name" value="ZnF_C2H2"/>
    <property type="match status" value="3"/>
</dbReference>
<comment type="caution">
    <text evidence="10">The sequence shown here is derived from an EMBL/GenBank/DDBJ whole genome shotgun (WGS) entry which is preliminary data.</text>
</comment>
<dbReference type="Pfam" id="PF26082">
    <property type="entry name" value="zf-C2H2_AcuF"/>
    <property type="match status" value="1"/>
</dbReference>
<dbReference type="Pfam" id="PF12796">
    <property type="entry name" value="Ank_2"/>
    <property type="match status" value="4"/>
</dbReference>
<dbReference type="PROSITE" id="PS50179">
    <property type="entry name" value="VHS"/>
    <property type="match status" value="1"/>
</dbReference>
<dbReference type="Gene3D" id="1.10.510.10">
    <property type="entry name" value="Transferase(Phosphotransferase) domain 1"/>
    <property type="match status" value="1"/>
</dbReference>
<feature type="repeat" description="ANK" evidence="4">
    <location>
        <begin position="728"/>
        <end position="760"/>
    </location>
</feature>
<dbReference type="GO" id="GO:0007034">
    <property type="term" value="P:vacuolar transport"/>
    <property type="evidence" value="ECO:0007669"/>
    <property type="project" value="UniProtKB-ARBA"/>
</dbReference>
<dbReference type="SUPFAM" id="SSF57850">
    <property type="entry name" value="RING/U-box"/>
    <property type="match status" value="1"/>
</dbReference>
<dbReference type="Pfam" id="PF00069">
    <property type="entry name" value="Pkinase"/>
    <property type="match status" value="1"/>
</dbReference>
<dbReference type="InterPro" id="IPR008942">
    <property type="entry name" value="ENTH_VHS"/>
</dbReference>
<gene>
    <name evidence="10" type="ORF">EG328_007789</name>
</gene>
<feature type="repeat" description="ANK" evidence="4">
    <location>
        <begin position="521"/>
        <end position="553"/>
    </location>
</feature>
<feature type="compositionally biased region" description="Basic and acidic residues" evidence="6">
    <location>
        <begin position="99"/>
        <end position="118"/>
    </location>
</feature>
<evidence type="ECO:0000256" key="2">
    <source>
        <dbReference type="ARBA" id="ARBA00022737"/>
    </source>
</evidence>
<feature type="repeat" description="ANK" evidence="4">
    <location>
        <begin position="928"/>
        <end position="960"/>
    </location>
</feature>
<dbReference type="PROSITE" id="PS50297">
    <property type="entry name" value="ANK_REP_REGION"/>
    <property type="match status" value="10"/>
</dbReference>
<dbReference type="SMART" id="SM00248">
    <property type="entry name" value="ANK"/>
    <property type="match status" value="14"/>
</dbReference>
<dbReference type="GO" id="GO:0043130">
    <property type="term" value="F:ubiquitin binding"/>
    <property type="evidence" value="ECO:0007669"/>
    <property type="project" value="InterPro"/>
</dbReference>
<dbReference type="InterPro" id="IPR002014">
    <property type="entry name" value="VHS_dom"/>
</dbReference>
<dbReference type="Proteomes" id="UP000447873">
    <property type="component" value="Unassembled WGS sequence"/>
</dbReference>
<keyword evidence="2" id="KW-0677">Repeat</keyword>
<evidence type="ECO:0000313" key="10">
    <source>
        <dbReference type="EMBL" id="KAE9968087.1"/>
    </source>
</evidence>